<evidence type="ECO:0000256" key="2">
    <source>
        <dbReference type="ARBA" id="ARBA00004613"/>
    </source>
</evidence>
<evidence type="ECO:0000259" key="8">
    <source>
        <dbReference type="Pfam" id="PF06429"/>
    </source>
</evidence>
<dbReference type="InterPro" id="IPR001444">
    <property type="entry name" value="Flag_bb_rod_N"/>
</dbReference>
<dbReference type="KEGG" id="sedi:EBB79_20915"/>
<dbReference type="RefSeq" id="WP_127750695.1">
    <property type="nucleotide sequence ID" value="NZ_CP033219.1"/>
</dbReference>
<name>A0A3T0N801_9RHOB</name>
<keyword evidence="10" id="KW-0966">Cell projection</keyword>
<dbReference type="Pfam" id="PF00460">
    <property type="entry name" value="Flg_bb_rod"/>
    <property type="match status" value="1"/>
</dbReference>
<dbReference type="EMBL" id="CP033219">
    <property type="protein sequence ID" value="AZV80109.1"/>
    <property type="molecule type" value="Genomic_DNA"/>
</dbReference>
<keyword evidence="11" id="KW-1185">Reference proteome</keyword>
<dbReference type="InterPro" id="IPR053927">
    <property type="entry name" value="FlgK_helical"/>
</dbReference>
<dbReference type="PANTHER" id="PTHR30033">
    <property type="entry name" value="FLAGELLAR HOOK-ASSOCIATED PROTEIN 1"/>
    <property type="match status" value="1"/>
</dbReference>
<evidence type="ECO:0000256" key="4">
    <source>
        <dbReference type="ARBA" id="ARBA00016244"/>
    </source>
</evidence>
<dbReference type="Pfam" id="PF22638">
    <property type="entry name" value="FlgK_D1"/>
    <property type="match status" value="1"/>
</dbReference>
<feature type="domain" description="Flagellar hook-associated protein FlgK helical" evidence="9">
    <location>
        <begin position="87"/>
        <end position="309"/>
    </location>
</feature>
<comment type="similarity">
    <text evidence="3">Belongs to the flagella basal body rod proteins family.</text>
</comment>
<evidence type="ECO:0000256" key="1">
    <source>
        <dbReference type="ARBA" id="ARBA00004117"/>
    </source>
</evidence>
<sequence>MSITSAFNTAMTGLTAAGLASSVVSENLANALTPGYAKRTLDLSSNASTVGVQVVGINRNIDPAIQSGRRSTEAELGNAQVQADFYSQLTTLVGDISDPFSISARLTNFESSLIEAASSPDSGPRLDDLALQAEALANSISEAAEGLRDMRTAAEGSIDVQVDIINQALKDVEKLNARIMVSEAGGMNTAALQDQRAQLIDTINEIIPVTMIQRDNGQVALFSEGGSILLDGKAAELTFDSVPDTMPHMTQDNGLLSGLSINGIPIDTGPDGAIKGGTLAANFEVRDVFAVDAQADLDAMAADLIERFQDTSLDTTLGATDPGLFTDNGGFFNAANTVGISNRLELNDLVSMDGVGETWRLRDGLNAAAIGNAGDSSLLQGYTDALEVMRTVSSGGGMGTTTVSASSLSANLLSHFTQSSTSADQELSFASASFSAMSQMELAQAVDSDEELQNLMLIEQAYAANAKVMTVVDELMETLLRI</sequence>
<dbReference type="InterPro" id="IPR002371">
    <property type="entry name" value="FlgK"/>
</dbReference>
<evidence type="ECO:0000256" key="6">
    <source>
        <dbReference type="ARBA" id="ARBA00023143"/>
    </source>
</evidence>
<keyword evidence="10" id="KW-0282">Flagellum</keyword>
<reference evidence="10 11" key="1">
    <citation type="submission" date="2018-10" db="EMBL/GenBank/DDBJ databases">
        <title>Parasedimentitalea marina sp. nov., a psychrophilic bacterium isolated from deep seawater of the New Britain Trench.</title>
        <authorList>
            <person name="Cao J."/>
        </authorList>
    </citation>
    <scope>NUCLEOTIDE SEQUENCE [LARGE SCALE GENOMIC DNA]</scope>
    <source>
        <strain evidence="10 11">W43</strain>
    </source>
</reference>
<keyword evidence="6" id="KW-0975">Bacterial flagellum</keyword>
<feature type="domain" description="Flagellar basal-body/hook protein C-terminal" evidence="8">
    <location>
        <begin position="445"/>
        <end position="482"/>
    </location>
</feature>
<dbReference type="InterPro" id="IPR010930">
    <property type="entry name" value="Flg_bb/hook_C_dom"/>
</dbReference>
<evidence type="ECO:0000313" key="11">
    <source>
        <dbReference type="Proteomes" id="UP000283063"/>
    </source>
</evidence>
<gene>
    <name evidence="10" type="primary">flgK</name>
    <name evidence="10" type="ORF">EBB79_20915</name>
</gene>
<dbReference type="Pfam" id="PF06429">
    <property type="entry name" value="Flg_bbr_C"/>
    <property type="match status" value="1"/>
</dbReference>
<dbReference type="NCBIfam" id="TIGR02492">
    <property type="entry name" value="flgK_ends"/>
    <property type="match status" value="1"/>
</dbReference>
<evidence type="ECO:0000259" key="9">
    <source>
        <dbReference type="Pfam" id="PF22638"/>
    </source>
</evidence>
<dbReference type="GO" id="GO:0044780">
    <property type="term" value="P:bacterial-type flagellum assembly"/>
    <property type="evidence" value="ECO:0007669"/>
    <property type="project" value="InterPro"/>
</dbReference>
<organism evidence="10 11">
    <name type="scientific">Parasedimentitalea marina</name>
    <dbReference type="NCBI Taxonomy" id="2483033"/>
    <lineage>
        <taxon>Bacteria</taxon>
        <taxon>Pseudomonadati</taxon>
        <taxon>Pseudomonadota</taxon>
        <taxon>Alphaproteobacteria</taxon>
        <taxon>Rhodobacterales</taxon>
        <taxon>Paracoccaceae</taxon>
        <taxon>Parasedimentitalea</taxon>
    </lineage>
</organism>
<dbReference type="GO" id="GO:0005198">
    <property type="term" value="F:structural molecule activity"/>
    <property type="evidence" value="ECO:0007669"/>
    <property type="project" value="InterPro"/>
</dbReference>
<dbReference type="Proteomes" id="UP000283063">
    <property type="component" value="Chromosome"/>
</dbReference>
<evidence type="ECO:0000256" key="5">
    <source>
        <dbReference type="ARBA" id="ARBA00022525"/>
    </source>
</evidence>
<dbReference type="OrthoDB" id="7181295at2"/>
<dbReference type="PANTHER" id="PTHR30033:SF2">
    <property type="entry name" value="FLAGELLAR HOOK PROTEIN"/>
    <property type="match status" value="1"/>
</dbReference>
<feature type="domain" description="Flagellar basal body rod protein N-terminal" evidence="7">
    <location>
        <begin position="7"/>
        <end position="36"/>
    </location>
</feature>
<dbReference type="GO" id="GO:0009425">
    <property type="term" value="C:bacterial-type flagellum basal body"/>
    <property type="evidence" value="ECO:0007669"/>
    <property type="project" value="UniProtKB-SubCell"/>
</dbReference>
<evidence type="ECO:0000256" key="3">
    <source>
        <dbReference type="ARBA" id="ARBA00009677"/>
    </source>
</evidence>
<keyword evidence="5" id="KW-0964">Secreted</keyword>
<dbReference type="GO" id="GO:0005576">
    <property type="term" value="C:extracellular region"/>
    <property type="evidence" value="ECO:0007669"/>
    <property type="project" value="UniProtKB-SubCell"/>
</dbReference>
<protein>
    <recommendedName>
        <fullName evidence="4">Flagellar hook-associated protein 1</fullName>
    </recommendedName>
</protein>
<accession>A0A3T0N801</accession>
<comment type="subcellular location">
    <subcellularLocation>
        <location evidence="1">Bacterial flagellum basal body</location>
    </subcellularLocation>
    <subcellularLocation>
        <location evidence="2">Secreted</location>
    </subcellularLocation>
</comment>
<dbReference type="AlphaFoldDB" id="A0A3T0N801"/>
<dbReference type="GO" id="GO:0009424">
    <property type="term" value="C:bacterial-type flagellum hook"/>
    <property type="evidence" value="ECO:0007669"/>
    <property type="project" value="InterPro"/>
</dbReference>
<evidence type="ECO:0000313" key="10">
    <source>
        <dbReference type="EMBL" id="AZV80109.1"/>
    </source>
</evidence>
<evidence type="ECO:0000259" key="7">
    <source>
        <dbReference type="Pfam" id="PF00460"/>
    </source>
</evidence>
<keyword evidence="10" id="KW-0969">Cilium</keyword>
<proteinExistence type="inferred from homology"/>